<sequence>MLIHCNEYTEGFEVITVKKSRLTMDEAKEIIDALAGIGYRFSHFEGSLMYFTRGGGDDPSKL</sequence>
<dbReference type="STRING" id="565033.GACE_0883"/>
<gene>
    <name evidence="1" type="ORF">GACE_0883</name>
</gene>
<dbReference type="HOGENOM" id="CLU_2893086_0_0_2"/>
<organism evidence="1 2">
    <name type="scientific">Geoglobus acetivorans</name>
    <dbReference type="NCBI Taxonomy" id="565033"/>
    <lineage>
        <taxon>Archaea</taxon>
        <taxon>Methanobacteriati</taxon>
        <taxon>Methanobacteriota</taxon>
        <taxon>Archaeoglobi</taxon>
        <taxon>Archaeoglobales</taxon>
        <taxon>Archaeoglobaceae</taxon>
        <taxon>Geoglobus</taxon>
    </lineage>
</organism>
<name>A0A0A7GG51_GEOAI</name>
<dbReference type="Proteomes" id="UP000030624">
    <property type="component" value="Chromosome"/>
</dbReference>
<dbReference type="KEGG" id="gac:GACE_0883"/>
<proteinExistence type="predicted"/>
<evidence type="ECO:0000313" key="2">
    <source>
        <dbReference type="Proteomes" id="UP000030624"/>
    </source>
</evidence>
<evidence type="ECO:0000313" key="1">
    <source>
        <dbReference type="EMBL" id="AIY89931.1"/>
    </source>
</evidence>
<reference evidence="1 2" key="1">
    <citation type="journal article" date="2015" name="Appl. Environ. Microbiol.">
        <title>The Geoglobus acetivorans genome: Fe(III) reduction, acetate utilization, autotrophic growth, and degradation of aromatic compounds in a hyperthermophilic archaeon.</title>
        <authorList>
            <person name="Mardanov A.V."/>
            <person name="Slododkina G.B."/>
            <person name="Slobodkin A.I."/>
            <person name="Beletsky A.V."/>
            <person name="Gavrilov S.N."/>
            <person name="Kublanov I.V."/>
            <person name="Bonch-Osmolovskaya E.A."/>
            <person name="Skryabin K.G."/>
            <person name="Ravin N.V."/>
        </authorList>
    </citation>
    <scope>NUCLEOTIDE SEQUENCE [LARGE SCALE GENOMIC DNA]</scope>
    <source>
        <strain evidence="1 2">SBH6</strain>
    </source>
</reference>
<protein>
    <submittedName>
        <fullName evidence="1">Uncharacterized protein</fullName>
    </submittedName>
</protein>
<dbReference type="AlphaFoldDB" id="A0A0A7GG51"/>
<dbReference type="EMBL" id="CP009552">
    <property type="protein sequence ID" value="AIY89931.1"/>
    <property type="molecule type" value="Genomic_DNA"/>
</dbReference>
<accession>A0A0A7GG51</accession>